<evidence type="ECO:0000256" key="1">
    <source>
        <dbReference type="SAM" id="MobiDB-lite"/>
    </source>
</evidence>
<name>A0A669PMW3_PHACC</name>
<feature type="domain" description="C-type lectin" evidence="2">
    <location>
        <begin position="121"/>
        <end position="208"/>
    </location>
</feature>
<protein>
    <recommendedName>
        <fullName evidence="2">C-type lectin domain-containing protein</fullName>
    </recommendedName>
</protein>
<reference evidence="3" key="2">
    <citation type="submission" date="2025-09" db="UniProtKB">
        <authorList>
            <consortium name="Ensembl"/>
        </authorList>
    </citation>
    <scope>IDENTIFICATION</scope>
</reference>
<dbReference type="Proteomes" id="UP000472261">
    <property type="component" value="Unplaced"/>
</dbReference>
<dbReference type="PROSITE" id="PS50041">
    <property type="entry name" value="C_TYPE_LECTIN_2"/>
    <property type="match status" value="1"/>
</dbReference>
<dbReference type="InterPro" id="IPR001304">
    <property type="entry name" value="C-type_lectin-like"/>
</dbReference>
<evidence type="ECO:0000313" key="3">
    <source>
        <dbReference type="Ensembl" id="ENSPCLP00000007678.1"/>
    </source>
</evidence>
<accession>A0A669PMW3</accession>
<evidence type="ECO:0000313" key="4">
    <source>
        <dbReference type="Proteomes" id="UP000472261"/>
    </source>
</evidence>
<dbReference type="InterPro" id="IPR016187">
    <property type="entry name" value="CTDL_fold"/>
</dbReference>
<sequence length="209" mass="23327">MASVANSWHWPLQGSVNMGESGFEASSLTVPDPLVYLQATLWQSVALGRCWGGARLQGTCGSSTPVRAKAGRSSQPQGEEEEGSRRCFMVVKALCTYKGAQVRGMGRSAGCQCQASTCVPQSYCQDIYKGQLPSVHSTATNKQLRKLAATYTYCNLWIRGVTRCKTSWEDLSPWNYAKWASRQPCRWFRTWGLWVSLSCFLLHPFLCQY</sequence>
<dbReference type="InterPro" id="IPR016186">
    <property type="entry name" value="C-type_lectin-like/link_sf"/>
</dbReference>
<reference evidence="3" key="1">
    <citation type="submission" date="2025-08" db="UniProtKB">
        <authorList>
            <consortium name="Ensembl"/>
        </authorList>
    </citation>
    <scope>IDENTIFICATION</scope>
</reference>
<dbReference type="Ensembl" id="ENSPCLT00000010553.1">
    <property type="protein sequence ID" value="ENSPCLP00000007678.1"/>
    <property type="gene ID" value="ENSPCLG00000006427.1"/>
</dbReference>
<dbReference type="SUPFAM" id="SSF56436">
    <property type="entry name" value="C-type lectin-like"/>
    <property type="match status" value="1"/>
</dbReference>
<evidence type="ECO:0000259" key="2">
    <source>
        <dbReference type="PROSITE" id="PS50041"/>
    </source>
</evidence>
<dbReference type="Gene3D" id="3.10.100.10">
    <property type="entry name" value="Mannose-Binding Protein A, subunit A"/>
    <property type="match status" value="1"/>
</dbReference>
<keyword evidence="4" id="KW-1185">Reference proteome</keyword>
<feature type="region of interest" description="Disordered" evidence="1">
    <location>
        <begin position="60"/>
        <end position="81"/>
    </location>
</feature>
<dbReference type="AlphaFoldDB" id="A0A669PMW3"/>
<proteinExistence type="predicted"/>
<organism evidence="3 4">
    <name type="scientific">Phasianus colchicus</name>
    <name type="common">Common pheasant</name>
    <dbReference type="NCBI Taxonomy" id="9054"/>
    <lineage>
        <taxon>Eukaryota</taxon>
        <taxon>Metazoa</taxon>
        <taxon>Chordata</taxon>
        <taxon>Craniata</taxon>
        <taxon>Vertebrata</taxon>
        <taxon>Euteleostomi</taxon>
        <taxon>Archelosauria</taxon>
        <taxon>Archosauria</taxon>
        <taxon>Dinosauria</taxon>
        <taxon>Saurischia</taxon>
        <taxon>Theropoda</taxon>
        <taxon>Coelurosauria</taxon>
        <taxon>Aves</taxon>
        <taxon>Neognathae</taxon>
        <taxon>Galloanserae</taxon>
        <taxon>Galliformes</taxon>
        <taxon>Phasianidae</taxon>
        <taxon>Phasianinae</taxon>
        <taxon>Phasianus</taxon>
    </lineage>
</organism>